<feature type="site" description="Participates in a stacking interaction with the thymidine ring of dTDP-4-oxo-6-deoxyglucose" evidence="6">
    <location>
        <position position="138"/>
    </location>
</feature>
<comment type="caution">
    <text evidence="8">The sequence shown here is derived from an EMBL/GenBank/DDBJ whole genome shotgun (WGS) entry which is preliminary data.</text>
</comment>
<dbReference type="Proteomes" id="UP000239522">
    <property type="component" value="Unassembled WGS sequence"/>
</dbReference>
<gene>
    <name evidence="8" type="ORF">BST83_14885</name>
</gene>
<evidence type="ECO:0000313" key="9">
    <source>
        <dbReference type="Proteomes" id="UP000239522"/>
    </source>
</evidence>
<evidence type="ECO:0000256" key="5">
    <source>
        <dbReference type="PIRSR" id="PIRSR600888-1"/>
    </source>
</evidence>
<dbReference type="UniPathway" id="UPA00124"/>
<dbReference type="GO" id="GO:0005829">
    <property type="term" value="C:cytosol"/>
    <property type="evidence" value="ECO:0007669"/>
    <property type="project" value="TreeGrafter"/>
</dbReference>
<dbReference type="Pfam" id="PF00908">
    <property type="entry name" value="dTDP_sugar_isom"/>
    <property type="match status" value="1"/>
</dbReference>
<dbReference type="InterPro" id="IPR011051">
    <property type="entry name" value="RmlC_Cupin_sf"/>
</dbReference>
<dbReference type="RefSeq" id="WP_104810473.1">
    <property type="nucleotide sequence ID" value="NZ_MQUA01000013.1"/>
</dbReference>
<proteinExistence type="inferred from homology"/>
<dbReference type="InterPro" id="IPR014710">
    <property type="entry name" value="RmlC-like_jellyroll"/>
</dbReference>
<evidence type="ECO:0000256" key="6">
    <source>
        <dbReference type="PIRSR" id="PIRSR600888-3"/>
    </source>
</evidence>
<dbReference type="EMBL" id="MQUA01000013">
    <property type="protein sequence ID" value="PQB08270.1"/>
    <property type="molecule type" value="Genomic_DNA"/>
</dbReference>
<evidence type="ECO:0000256" key="2">
    <source>
        <dbReference type="ARBA" id="ARBA00001997"/>
    </source>
</evidence>
<dbReference type="Gene3D" id="2.60.120.10">
    <property type="entry name" value="Jelly Rolls"/>
    <property type="match status" value="1"/>
</dbReference>
<evidence type="ECO:0000256" key="4">
    <source>
        <dbReference type="ARBA" id="ARBA00019595"/>
    </source>
</evidence>
<evidence type="ECO:0000313" key="8">
    <source>
        <dbReference type="EMBL" id="PQB08270.1"/>
    </source>
</evidence>
<comment type="pathway">
    <text evidence="7">Carbohydrate biosynthesis; dTDP-L-rhamnose biosynthesis.</text>
</comment>
<accession>A0A2S7L065</accession>
<dbReference type="PANTHER" id="PTHR21047:SF2">
    <property type="entry name" value="THYMIDINE DIPHOSPHO-4-KETO-RHAMNOSE 3,5-EPIMERASE"/>
    <property type="match status" value="1"/>
</dbReference>
<name>A0A2S7L065_9FLAO</name>
<dbReference type="CDD" id="cd00438">
    <property type="entry name" value="cupin_RmlC"/>
    <property type="match status" value="1"/>
</dbReference>
<evidence type="ECO:0000256" key="1">
    <source>
        <dbReference type="ARBA" id="ARBA00001298"/>
    </source>
</evidence>
<comment type="similarity">
    <text evidence="7">Belongs to the dTDP-4-dehydrorhamnose 3,5-epimerase family.</text>
</comment>
<dbReference type="GO" id="GO:0000271">
    <property type="term" value="P:polysaccharide biosynthetic process"/>
    <property type="evidence" value="ECO:0007669"/>
    <property type="project" value="TreeGrafter"/>
</dbReference>
<comment type="subunit">
    <text evidence="7">Homodimer.</text>
</comment>
<dbReference type="PANTHER" id="PTHR21047">
    <property type="entry name" value="DTDP-6-DEOXY-D-GLUCOSE-3,5 EPIMERASE"/>
    <property type="match status" value="1"/>
</dbReference>
<dbReference type="GO" id="GO:0019305">
    <property type="term" value="P:dTDP-rhamnose biosynthetic process"/>
    <property type="evidence" value="ECO:0007669"/>
    <property type="project" value="UniProtKB-UniRule"/>
</dbReference>
<comment type="function">
    <text evidence="2 7">Catalyzes the epimerization of the C3' and C5'positions of dTDP-6-deoxy-D-xylo-4-hexulose, forming dTDP-6-deoxy-L-lyxo-4-hexulose.</text>
</comment>
<evidence type="ECO:0000256" key="7">
    <source>
        <dbReference type="RuleBase" id="RU364069"/>
    </source>
</evidence>
<dbReference type="InterPro" id="IPR000888">
    <property type="entry name" value="RmlC-like"/>
</dbReference>
<evidence type="ECO:0000256" key="3">
    <source>
        <dbReference type="ARBA" id="ARBA00012098"/>
    </source>
</evidence>
<dbReference type="EC" id="5.1.3.13" evidence="3 7"/>
<organism evidence="8 9">
    <name type="scientific">Polaribacter filamentus</name>
    <dbReference type="NCBI Taxonomy" id="53483"/>
    <lineage>
        <taxon>Bacteria</taxon>
        <taxon>Pseudomonadati</taxon>
        <taxon>Bacteroidota</taxon>
        <taxon>Flavobacteriia</taxon>
        <taxon>Flavobacteriales</taxon>
        <taxon>Flavobacteriaceae</taxon>
    </lineage>
</organism>
<keyword evidence="9" id="KW-1185">Reference proteome</keyword>
<dbReference type="NCBIfam" id="TIGR01221">
    <property type="entry name" value="rmlC"/>
    <property type="match status" value="1"/>
</dbReference>
<sequence>MIVRETGLQDCFVIEPTIFDDGRGSFFESFNLQKFQEKVGLNINFVQDNQSISQRGVLRGLHFQKGEFAQAKLVRVIKGRVLDVVVDIRKNSETFGQTFSIELTGENNKQLFVPRGFAHGFSVLEDDTIFFYKCDNYYHKASEGGILFNDKTLQIDWKLKKEEILLSEKDTFLNSLDHL</sequence>
<feature type="active site" description="Proton donor" evidence="5">
    <location>
        <position position="132"/>
    </location>
</feature>
<dbReference type="GO" id="GO:0008830">
    <property type="term" value="F:dTDP-4-dehydrorhamnose 3,5-epimerase activity"/>
    <property type="evidence" value="ECO:0007669"/>
    <property type="project" value="UniProtKB-UniRule"/>
</dbReference>
<reference evidence="8 9" key="1">
    <citation type="submission" date="2016-11" db="EMBL/GenBank/DDBJ databases">
        <title>Trade-off between light-utilization and light-protection in marine flavobacteria.</title>
        <authorList>
            <person name="Kumagai Y."/>
        </authorList>
    </citation>
    <scope>NUCLEOTIDE SEQUENCE [LARGE SCALE GENOMIC DNA]</scope>
    <source>
        <strain evidence="8 9">ATCC 700397</strain>
    </source>
</reference>
<protein>
    <recommendedName>
        <fullName evidence="4 7">dTDP-4-dehydrorhamnose 3,5-epimerase</fullName>
        <ecNumber evidence="3 7">5.1.3.13</ecNumber>
    </recommendedName>
    <alternativeName>
        <fullName evidence="7">Thymidine diphospho-4-keto-rhamnose 3,5-epimerase</fullName>
    </alternativeName>
</protein>
<dbReference type="AlphaFoldDB" id="A0A2S7L065"/>
<dbReference type="OrthoDB" id="9800680at2"/>
<dbReference type="SUPFAM" id="SSF51182">
    <property type="entry name" value="RmlC-like cupins"/>
    <property type="match status" value="1"/>
</dbReference>
<comment type="catalytic activity">
    <reaction evidence="1 7">
        <text>dTDP-4-dehydro-6-deoxy-alpha-D-glucose = dTDP-4-dehydro-beta-L-rhamnose</text>
        <dbReference type="Rhea" id="RHEA:16969"/>
        <dbReference type="ChEBI" id="CHEBI:57649"/>
        <dbReference type="ChEBI" id="CHEBI:62830"/>
        <dbReference type="EC" id="5.1.3.13"/>
    </reaction>
</comment>
<feature type="active site" description="Proton acceptor" evidence="5">
    <location>
        <position position="62"/>
    </location>
</feature>
<keyword evidence="7" id="KW-0413">Isomerase</keyword>